<feature type="compositionally biased region" description="Basic and acidic residues" evidence="1">
    <location>
        <begin position="35"/>
        <end position="56"/>
    </location>
</feature>
<keyword evidence="2" id="KW-0547">Nucleotide-binding</keyword>
<dbReference type="AlphaFoldDB" id="A0A6J4PDT1"/>
<feature type="compositionally biased region" description="Basic residues" evidence="1">
    <location>
        <begin position="57"/>
        <end position="72"/>
    </location>
</feature>
<accession>A0A6J4PDT1</accession>
<gene>
    <name evidence="2" type="ORF">AVDCRST_MAG22-2034</name>
</gene>
<reference evidence="2" key="1">
    <citation type="submission" date="2020-02" db="EMBL/GenBank/DDBJ databases">
        <authorList>
            <person name="Meier V. D."/>
        </authorList>
    </citation>
    <scope>NUCLEOTIDE SEQUENCE</scope>
    <source>
        <strain evidence="2">AVDCRST_MAG22</strain>
    </source>
</reference>
<feature type="region of interest" description="Disordered" evidence="1">
    <location>
        <begin position="1"/>
        <end position="261"/>
    </location>
</feature>
<feature type="non-terminal residue" evidence="2">
    <location>
        <position position="1"/>
    </location>
</feature>
<sequence length="261" mass="28100">ESITAKRRGQELQEAAEGGGALARRGLSGGGQGRGRGDPRSERKWKEHAGACDLHARAARRRVGRGLRHGRRQAPQAGAAEHEPGKRRGELLQEIVRDGEFALRGQALRRDEPGGAAQDQGHPGEHRLRPEAGDRAHGAPEPRHAAEDSARESAPHEPGPDAPRRADDGTRPQEQEGRAGVYQQDQGGSRLLDPALHPRHGRGRGAVRPGGHHDGREDPGAGEARGSQAPLLDQRPRADPGRDFHGRDRLLGRRGQRGEGV</sequence>
<organism evidence="2">
    <name type="scientific">uncultured Rubrobacteraceae bacterium</name>
    <dbReference type="NCBI Taxonomy" id="349277"/>
    <lineage>
        <taxon>Bacteria</taxon>
        <taxon>Bacillati</taxon>
        <taxon>Actinomycetota</taxon>
        <taxon>Rubrobacteria</taxon>
        <taxon>Rubrobacterales</taxon>
        <taxon>Rubrobacteraceae</taxon>
        <taxon>environmental samples</taxon>
    </lineage>
</organism>
<evidence type="ECO:0000313" key="2">
    <source>
        <dbReference type="EMBL" id="CAA9413189.1"/>
    </source>
</evidence>
<feature type="compositionally biased region" description="Basic and acidic residues" evidence="1">
    <location>
        <begin position="80"/>
        <end position="101"/>
    </location>
</feature>
<feature type="compositionally biased region" description="Basic and acidic residues" evidence="1">
    <location>
        <begin position="122"/>
        <end position="177"/>
    </location>
</feature>
<feature type="compositionally biased region" description="Basic and acidic residues" evidence="1">
    <location>
        <begin position="234"/>
        <end position="261"/>
    </location>
</feature>
<name>A0A6J4PDT1_9ACTN</name>
<proteinExistence type="predicted"/>
<dbReference type="GO" id="GO:0005524">
    <property type="term" value="F:ATP binding"/>
    <property type="evidence" value="ECO:0007669"/>
    <property type="project" value="UniProtKB-KW"/>
</dbReference>
<dbReference type="EMBL" id="CADCUV010000081">
    <property type="protein sequence ID" value="CAA9413189.1"/>
    <property type="molecule type" value="Genomic_DNA"/>
</dbReference>
<evidence type="ECO:0000256" key="1">
    <source>
        <dbReference type="SAM" id="MobiDB-lite"/>
    </source>
</evidence>
<feature type="compositionally biased region" description="Gly residues" evidence="1">
    <location>
        <begin position="17"/>
        <end position="34"/>
    </location>
</feature>
<protein>
    <submittedName>
        <fullName evidence="2">Efflux ABC transporter, ATP-binding protein</fullName>
    </submittedName>
</protein>
<keyword evidence="2" id="KW-0067">ATP-binding</keyword>
<feature type="non-terminal residue" evidence="2">
    <location>
        <position position="261"/>
    </location>
</feature>